<dbReference type="SUPFAM" id="SSF109854">
    <property type="entry name" value="DinB/YfiT-like putative metalloenzymes"/>
    <property type="match status" value="1"/>
</dbReference>
<evidence type="ECO:0000256" key="2">
    <source>
        <dbReference type="ARBA" id="ARBA00023004"/>
    </source>
</evidence>
<dbReference type="PANTHER" id="PTHR23150">
    <property type="entry name" value="SULFATASE MODIFYING FACTOR 1, 2"/>
    <property type="match status" value="1"/>
</dbReference>
<organism evidence="6 7">
    <name type="scientific">Oleiphilus messinensis</name>
    <dbReference type="NCBI Taxonomy" id="141451"/>
    <lineage>
        <taxon>Bacteria</taxon>
        <taxon>Pseudomonadati</taxon>
        <taxon>Pseudomonadota</taxon>
        <taxon>Gammaproteobacteria</taxon>
        <taxon>Oceanospirillales</taxon>
        <taxon>Oleiphilaceae</taxon>
        <taxon>Oleiphilus</taxon>
    </lineage>
</organism>
<protein>
    <recommendedName>
        <fullName evidence="8">Ergothioneine biosynthesis protein EgtB</fullName>
    </recommendedName>
</protein>
<dbReference type="InterPro" id="IPR017806">
    <property type="entry name" value="EgtB"/>
</dbReference>
<dbReference type="Proteomes" id="UP000196027">
    <property type="component" value="Chromosome"/>
</dbReference>
<evidence type="ECO:0000313" key="7">
    <source>
        <dbReference type="Proteomes" id="UP000196027"/>
    </source>
</evidence>
<proteinExistence type="predicted"/>
<dbReference type="OrthoDB" id="9768004at2"/>
<dbReference type="InterPro" id="IPR016187">
    <property type="entry name" value="CTDL_fold"/>
</dbReference>
<name>A0A1Y0I374_9GAMM</name>
<evidence type="ECO:0000259" key="5">
    <source>
        <dbReference type="Pfam" id="PF12867"/>
    </source>
</evidence>
<dbReference type="InterPro" id="IPR005532">
    <property type="entry name" value="SUMF_dom"/>
</dbReference>
<evidence type="ECO:0000259" key="4">
    <source>
        <dbReference type="Pfam" id="PF03781"/>
    </source>
</evidence>
<dbReference type="Gene3D" id="3.90.1580.10">
    <property type="entry name" value="paralog of FGE (formylglycine-generating enzyme)"/>
    <property type="match status" value="1"/>
</dbReference>
<dbReference type="AlphaFoldDB" id="A0A1Y0I374"/>
<evidence type="ECO:0000313" key="6">
    <source>
        <dbReference type="EMBL" id="ARU54958.1"/>
    </source>
</evidence>
<feature type="domain" description="Sulfatase-modifying factor enzyme-like" evidence="4">
    <location>
        <begin position="181"/>
        <end position="265"/>
    </location>
</feature>
<gene>
    <name evidence="6" type="ORF">OLMES_0871</name>
</gene>
<dbReference type="GO" id="GO:0052699">
    <property type="term" value="P:ergothioneine biosynthetic process"/>
    <property type="evidence" value="ECO:0007669"/>
    <property type="project" value="InterPro"/>
</dbReference>
<dbReference type="SUPFAM" id="SSF56436">
    <property type="entry name" value="C-type lectin-like"/>
    <property type="match status" value="1"/>
</dbReference>
<dbReference type="KEGG" id="ome:OLMES_0871"/>
<evidence type="ECO:0008006" key="8">
    <source>
        <dbReference type="Google" id="ProtNLM"/>
    </source>
</evidence>
<keyword evidence="7" id="KW-1185">Reference proteome</keyword>
<dbReference type="InterPro" id="IPR042095">
    <property type="entry name" value="SUMF_sf"/>
</dbReference>
<evidence type="ECO:0000256" key="3">
    <source>
        <dbReference type="ARBA" id="ARBA00037882"/>
    </source>
</evidence>
<dbReference type="InterPro" id="IPR024775">
    <property type="entry name" value="DinB-like"/>
</dbReference>
<dbReference type="EMBL" id="CP021425">
    <property type="protein sequence ID" value="ARU54958.1"/>
    <property type="molecule type" value="Genomic_DNA"/>
</dbReference>
<dbReference type="InterPro" id="IPR034660">
    <property type="entry name" value="DinB/YfiT-like"/>
</dbReference>
<dbReference type="RefSeq" id="WP_087460112.1">
    <property type="nucleotide sequence ID" value="NZ_CP021425.1"/>
</dbReference>
<keyword evidence="2" id="KW-0408">Iron</keyword>
<keyword evidence="1" id="KW-0560">Oxidoreductase</keyword>
<feature type="domain" description="DinB-like" evidence="5">
    <location>
        <begin position="12"/>
        <end position="148"/>
    </location>
</feature>
<accession>A0A1Y0I374</accession>
<dbReference type="Pfam" id="PF03781">
    <property type="entry name" value="FGE-sulfatase"/>
    <property type="match status" value="2"/>
</dbReference>
<evidence type="ECO:0000256" key="1">
    <source>
        <dbReference type="ARBA" id="ARBA00023002"/>
    </source>
</evidence>
<comment type="pathway">
    <text evidence="3">Amino-acid biosynthesis; ergothioneine biosynthesis.</text>
</comment>
<dbReference type="NCBIfam" id="TIGR03440">
    <property type="entry name" value="egtB_TIGR03440"/>
    <property type="match status" value="1"/>
</dbReference>
<sequence>MNVDCNDLWQRFVQVRSISEKLAEPLEIEDYCLQAIPETSPIKWHLAHTTWFYETFILKPFLADYTPYHPRFEYLFNSYYNGVGMQFPRPQRGVLSRPTVAEVARYRASVNKSLEKLMASLSEHPDAMAISQRLVLGLNHEQQHQELMLTDLKYNLSLNPLYPVYNPAPLAHAQPVPGARYIDIQGGYIPTGVDASANAFCFDNETPRHERLIQPFSVADRLVTQGEYLEFIQDGGYQNPLLWLADGWAEVQQQKWCAPLYWVPDAETTGAGSSFSVFTLHGLQDFDPNLPVVHISYYEADAFARWAGARLLREDEWEMLATAQCPTIAQCPTTAQTIKGNFFDPQRNHPVGLSESLSQNTVQQLYGDTWEWTQSPYQSYPGYRAAEGAIGEYNGKFMCNQLVLRGGSIATPQGHIRATYRNFFYPADRWQFSGLRLAR</sequence>
<feature type="domain" description="Sulfatase-modifying factor enzyme-like" evidence="4">
    <location>
        <begin position="288"/>
        <end position="439"/>
    </location>
</feature>
<dbReference type="InterPro" id="IPR051043">
    <property type="entry name" value="Sulfatase_Mod_Factor_Kinase"/>
</dbReference>
<reference evidence="6 7" key="1">
    <citation type="submission" date="2017-05" db="EMBL/GenBank/DDBJ databases">
        <title>Genomic insights into alkan degradation activity of Oleiphilus messinensis.</title>
        <authorList>
            <person name="Kozyavkin S.A."/>
            <person name="Slesarev A.I."/>
            <person name="Golyshin P.N."/>
            <person name="Korzhenkov A."/>
            <person name="Golyshina O.N."/>
            <person name="Toshchakov S.V."/>
        </authorList>
    </citation>
    <scope>NUCLEOTIDE SEQUENCE [LARGE SCALE GENOMIC DNA]</scope>
    <source>
        <strain evidence="6 7">ME102</strain>
    </source>
</reference>
<dbReference type="PANTHER" id="PTHR23150:SF36">
    <property type="entry name" value="HERCYNINE OXYGENASE"/>
    <property type="match status" value="1"/>
</dbReference>
<dbReference type="Pfam" id="PF12867">
    <property type="entry name" value="DinB_2"/>
    <property type="match status" value="1"/>
</dbReference>